<name>A0ABV7C1N2_9PROT</name>
<dbReference type="RefSeq" id="WP_216840304.1">
    <property type="nucleotide sequence ID" value="NZ_JAFNJS010000017.1"/>
</dbReference>
<dbReference type="EMBL" id="JBHRSB010000017">
    <property type="protein sequence ID" value="MFC3003862.1"/>
    <property type="molecule type" value="Genomic_DNA"/>
</dbReference>
<gene>
    <name evidence="1" type="ORF">ACFOD3_28465</name>
</gene>
<organism evidence="1 2">
    <name type="scientific">Falsiroseomonas tokyonensis</name>
    <dbReference type="NCBI Taxonomy" id="430521"/>
    <lineage>
        <taxon>Bacteria</taxon>
        <taxon>Pseudomonadati</taxon>
        <taxon>Pseudomonadota</taxon>
        <taxon>Alphaproteobacteria</taxon>
        <taxon>Acetobacterales</taxon>
        <taxon>Roseomonadaceae</taxon>
        <taxon>Falsiroseomonas</taxon>
    </lineage>
</organism>
<dbReference type="Proteomes" id="UP001595420">
    <property type="component" value="Unassembled WGS sequence"/>
</dbReference>
<evidence type="ECO:0000313" key="1">
    <source>
        <dbReference type="EMBL" id="MFC3003862.1"/>
    </source>
</evidence>
<protein>
    <submittedName>
        <fullName evidence="1">Gp58-like family protein</fullName>
    </submittedName>
</protein>
<comment type="caution">
    <text evidence="1">The sequence shown here is derived from an EMBL/GenBank/DDBJ whole genome shotgun (WGS) entry which is preliminary data.</text>
</comment>
<keyword evidence="2" id="KW-1185">Reference proteome</keyword>
<evidence type="ECO:0000313" key="2">
    <source>
        <dbReference type="Proteomes" id="UP001595420"/>
    </source>
</evidence>
<proteinExistence type="predicted"/>
<sequence length="92" mass="10219">MIKITGLDKLQRELKDAQRAFQSLDGTIATLQFDPHDPASVQGAIRQMESAIDSKTAPYRNNAMVMQIAGGMKDAYRKAIREKAQEARKPVS</sequence>
<reference evidence="2" key="1">
    <citation type="journal article" date="2019" name="Int. J. Syst. Evol. Microbiol.">
        <title>The Global Catalogue of Microorganisms (GCM) 10K type strain sequencing project: providing services to taxonomists for standard genome sequencing and annotation.</title>
        <authorList>
            <consortium name="The Broad Institute Genomics Platform"/>
            <consortium name="The Broad Institute Genome Sequencing Center for Infectious Disease"/>
            <person name="Wu L."/>
            <person name="Ma J."/>
        </authorList>
    </citation>
    <scope>NUCLEOTIDE SEQUENCE [LARGE SCALE GENOMIC DNA]</scope>
    <source>
        <strain evidence="2">CGMCC 1.16855</strain>
    </source>
</reference>
<accession>A0ABV7C1N2</accession>